<dbReference type="EC" id="2.7.13.3" evidence="2"/>
<name>A0A290MHA0_CAUVI</name>
<evidence type="ECO:0000313" key="10">
    <source>
        <dbReference type="Proteomes" id="UP000217311"/>
    </source>
</evidence>
<evidence type="ECO:0000256" key="1">
    <source>
        <dbReference type="ARBA" id="ARBA00000085"/>
    </source>
</evidence>
<dbReference type="InterPro" id="IPR005467">
    <property type="entry name" value="His_kinase_dom"/>
</dbReference>
<keyword evidence="7" id="KW-0067">ATP-binding</keyword>
<gene>
    <name evidence="9" type="ORF">CA606_03000</name>
</gene>
<evidence type="ECO:0000259" key="8">
    <source>
        <dbReference type="PROSITE" id="PS50109"/>
    </source>
</evidence>
<proteinExistence type="predicted"/>
<dbReference type="GO" id="GO:0005524">
    <property type="term" value="F:ATP binding"/>
    <property type="evidence" value="ECO:0007669"/>
    <property type="project" value="UniProtKB-KW"/>
</dbReference>
<organism evidence="9 10">
    <name type="scientific">Caulobacter vibrioides</name>
    <name type="common">Caulobacter crescentus</name>
    <dbReference type="NCBI Taxonomy" id="155892"/>
    <lineage>
        <taxon>Bacteria</taxon>
        <taxon>Pseudomonadati</taxon>
        <taxon>Pseudomonadota</taxon>
        <taxon>Alphaproteobacteria</taxon>
        <taxon>Caulobacterales</taxon>
        <taxon>Caulobacteraceae</taxon>
        <taxon>Caulobacter</taxon>
    </lineage>
</organism>
<dbReference type="EMBL" id="CP023315">
    <property type="protein sequence ID" value="ATC31396.1"/>
    <property type="molecule type" value="Genomic_DNA"/>
</dbReference>
<dbReference type="PANTHER" id="PTHR41523">
    <property type="entry name" value="TWO-COMPONENT SYSTEM SENSOR PROTEIN"/>
    <property type="match status" value="1"/>
</dbReference>
<dbReference type="Pfam" id="PF07568">
    <property type="entry name" value="HisKA_2"/>
    <property type="match status" value="1"/>
</dbReference>
<protein>
    <recommendedName>
        <fullName evidence="2">histidine kinase</fullName>
        <ecNumber evidence="2">2.7.13.3</ecNumber>
    </recommendedName>
</protein>
<dbReference type="Proteomes" id="UP000217311">
    <property type="component" value="Chromosome"/>
</dbReference>
<dbReference type="InterPro" id="IPR035965">
    <property type="entry name" value="PAS-like_dom_sf"/>
</dbReference>
<dbReference type="SUPFAM" id="SSF55874">
    <property type="entry name" value="ATPase domain of HSP90 chaperone/DNA topoisomerase II/histidine kinase"/>
    <property type="match status" value="1"/>
</dbReference>
<sequence>MAGHPILHVDAGHGLAMAIIATAAEPTLLLDDDLVVIAASDSFCRAFDIDPAHTSGLRISDLGAGEWDAPQLRSLLKATASGSAKIPGYEMDLTAPGRPIRRLVLNAEKLVFGGTQDLLILAVADVTDLRLAEKVKDDLIREKAAMLKELQHRVANSLQIIASVLLQSARRVQSDEIRQHLHSAHHRVMSVASVQRQLATTGEDEVRIGAYLTELCDSIGASMIRDPALLTLSVEADASVTNSEISVSLGLIVTELVINALKHAFPDDRPGTIKVAYRSQGATWRLSIADDGVGMPSGDVGKPGLGTSIVRALAAQLKAAVSVTANNPGTMVVIDHDEHVIAPTDKAAVPLLI</sequence>
<dbReference type="Pfam" id="PF02518">
    <property type="entry name" value="HATPase_c"/>
    <property type="match status" value="1"/>
</dbReference>
<evidence type="ECO:0000256" key="2">
    <source>
        <dbReference type="ARBA" id="ARBA00012438"/>
    </source>
</evidence>
<evidence type="ECO:0000256" key="5">
    <source>
        <dbReference type="ARBA" id="ARBA00022741"/>
    </source>
</evidence>
<dbReference type="PROSITE" id="PS50109">
    <property type="entry name" value="HIS_KIN"/>
    <property type="match status" value="1"/>
</dbReference>
<dbReference type="Gene3D" id="3.30.565.10">
    <property type="entry name" value="Histidine kinase-like ATPase, C-terminal domain"/>
    <property type="match status" value="1"/>
</dbReference>
<dbReference type="GO" id="GO:0004673">
    <property type="term" value="F:protein histidine kinase activity"/>
    <property type="evidence" value="ECO:0007669"/>
    <property type="project" value="UniProtKB-EC"/>
</dbReference>
<accession>A0A290MHA0</accession>
<evidence type="ECO:0000256" key="7">
    <source>
        <dbReference type="ARBA" id="ARBA00022840"/>
    </source>
</evidence>
<keyword evidence="5" id="KW-0547">Nucleotide-binding</keyword>
<comment type="catalytic activity">
    <reaction evidence="1">
        <text>ATP + protein L-histidine = ADP + protein N-phospho-L-histidine.</text>
        <dbReference type="EC" id="2.7.13.3"/>
    </reaction>
</comment>
<keyword evidence="6 9" id="KW-0418">Kinase</keyword>
<dbReference type="PANTHER" id="PTHR41523:SF8">
    <property type="entry name" value="ETHYLENE RESPONSE SENSOR PROTEIN"/>
    <property type="match status" value="1"/>
</dbReference>
<dbReference type="AlphaFoldDB" id="A0A290MHA0"/>
<reference evidence="10" key="1">
    <citation type="submission" date="2017-09" db="EMBL/GenBank/DDBJ databases">
        <title>Genome evolution observed in wild isolates of Caulobacter crescentus.</title>
        <authorList>
            <person name="Ely B."/>
            <person name="Wilson K."/>
            <person name="Scott D."/>
        </authorList>
    </citation>
    <scope>NUCLEOTIDE SEQUENCE [LARGE SCALE GENOMIC DNA]</scope>
    <source>
        <strain evidence="10">CB13b1a</strain>
    </source>
</reference>
<dbReference type="SUPFAM" id="SSF55785">
    <property type="entry name" value="PYP-like sensor domain (PAS domain)"/>
    <property type="match status" value="1"/>
</dbReference>
<evidence type="ECO:0000313" key="9">
    <source>
        <dbReference type="EMBL" id="ATC31396.1"/>
    </source>
</evidence>
<keyword evidence="4" id="KW-0808">Transferase</keyword>
<evidence type="ECO:0000256" key="6">
    <source>
        <dbReference type="ARBA" id="ARBA00022777"/>
    </source>
</evidence>
<evidence type="ECO:0000256" key="3">
    <source>
        <dbReference type="ARBA" id="ARBA00022553"/>
    </source>
</evidence>
<dbReference type="InterPro" id="IPR011495">
    <property type="entry name" value="Sig_transdc_His_kin_sub2_dim/P"/>
</dbReference>
<dbReference type="SMART" id="SM00387">
    <property type="entry name" value="HATPase_c"/>
    <property type="match status" value="1"/>
</dbReference>
<keyword evidence="3" id="KW-0597">Phosphoprotein</keyword>
<feature type="domain" description="Histidine kinase" evidence="8">
    <location>
        <begin position="149"/>
        <end position="334"/>
    </location>
</feature>
<dbReference type="InterPro" id="IPR003594">
    <property type="entry name" value="HATPase_dom"/>
</dbReference>
<evidence type="ECO:0000256" key="4">
    <source>
        <dbReference type="ARBA" id="ARBA00022679"/>
    </source>
</evidence>
<dbReference type="RefSeq" id="WP_096050855.1">
    <property type="nucleotide sequence ID" value="NZ_CP023315.3"/>
</dbReference>
<dbReference type="InterPro" id="IPR036890">
    <property type="entry name" value="HATPase_C_sf"/>
</dbReference>